<feature type="domain" description="G-patch" evidence="5">
    <location>
        <begin position="117"/>
        <end position="163"/>
    </location>
</feature>
<feature type="region of interest" description="Disordered" evidence="4">
    <location>
        <begin position="89"/>
        <end position="114"/>
    </location>
</feature>
<feature type="region of interest" description="Disordered" evidence="4">
    <location>
        <begin position="168"/>
        <end position="191"/>
    </location>
</feature>
<evidence type="ECO:0000256" key="4">
    <source>
        <dbReference type="SAM" id="MobiDB-lite"/>
    </source>
</evidence>
<keyword evidence="6" id="KW-1185">Reference proteome</keyword>
<dbReference type="InterPro" id="IPR039249">
    <property type="entry name" value="GPATCH11"/>
</dbReference>
<evidence type="ECO:0000256" key="1">
    <source>
        <dbReference type="ARBA" id="ARBA00007140"/>
    </source>
</evidence>
<evidence type="ECO:0000313" key="7">
    <source>
        <dbReference type="RefSeq" id="XP_002731571.2"/>
    </source>
</evidence>
<proteinExistence type="inferred from homology"/>
<dbReference type="InterPro" id="IPR025239">
    <property type="entry name" value="DUF4187"/>
</dbReference>
<comment type="similarity">
    <text evidence="1">Belongs to the GPATCH11 family.</text>
</comment>
<evidence type="ECO:0000256" key="2">
    <source>
        <dbReference type="ARBA" id="ARBA00021978"/>
    </source>
</evidence>
<dbReference type="SMART" id="SM00443">
    <property type="entry name" value="G_patch"/>
    <property type="match status" value="1"/>
</dbReference>
<dbReference type="PROSITE" id="PS50174">
    <property type="entry name" value="G_PATCH"/>
    <property type="match status" value="1"/>
</dbReference>
<name>A0ABM0GK13_SACKO</name>
<accession>A0ABM0GK13</accession>
<reference evidence="7" key="1">
    <citation type="submission" date="2025-08" db="UniProtKB">
        <authorList>
            <consortium name="RefSeq"/>
        </authorList>
    </citation>
    <scope>IDENTIFICATION</scope>
    <source>
        <tissue evidence="7">Testes</tissue>
    </source>
</reference>
<gene>
    <name evidence="7" type="primary">LOC100375951</name>
</gene>
<evidence type="ECO:0000259" key="5">
    <source>
        <dbReference type="PROSITE" id="PS50174"/>
    </source>
</evidence>
<dbReference type="GeneID" id="100375951"/>
<dbReference type="SMART" id="SM01173">
    <property type="entry name" value="DUF4187"/>
    <property type="match status" value="1"/>
</dbReference>
<dbReference type="Pfam" id="PF13821">
    <property type="entry name" value="DUF4187"/>
    <property type="match status" value="1"/>
</dbReference>
<dbReference type="RefSeq" id="XP_002731571.2">
    <property type="nucleotide sequence ID" value="XM_002731525.2"/>
</dbReference>
<evidence type="ECO:0000256" key="3">
    <source>
        <dbReference type="ARBA" id="ARBA00030688"/>
    </source>
</evidence>
<protein>
    <recommendedName>
        <fullName evidence="2">G patch domain-containing protein 11</fullName>
    </recommendedName>
    <alternativeName>
        <fullName evidence="3">Coiled-coil domain-containing protein 75</fullName>
    </alternativeName>
</protein>
<feature type="region of interest" description="Disordered" evidence="4">
    <location>
        <begin position="238"/>
        <end position="266"/>
    </location>
</feature>
<dbReference type="Pfam" id="PF01585">
    <property type="entry name" value="G-patch"/>
    <property type="match status" value="1"/>
</dbReference>
<dbReference type="PANTHER" id="PTHR21032">
    <property type="entry name" value="G PATCH DOMAIN-CONTAINING PROTEIN 11"/>
    <property type="match status" value="1"/>
</dbReference>
<feature type="compositionally biased region" description="Basic and acidic residues" evidence="4">
    <location>
        <begin position="98"/>
        <end position="110"/>
    </location>
</feature>
<feature type="compositionally biased region" description="Acidic residues" evidence="4">
    <location>
        <begin position="242"/>
        <end position="266"/>
    </location>
</feature>
<organism evidence="6 7">
    <name type="scientific">Saccoglossus kowalevskii</name>
    <name type="common">Acorn worm</name>
    <dbReference type="NCBI Taxonomy" id="10224"/>
    <lineage>
        <taxon>Eukaryota</taxon>
        <taxon>Metazoa</taxon>
        <taxon>Hemichordata</taxon>
        <taxon>Enteropneusta</taxon>
        <taxon>Harrimaniidae</taxon>
        <taxon>Saccoglossus</taxon>
    </lineage>
</organism>
<sequence length="311" mass="36257">MRGHKARRLKCTGHFNCTFGEYKITVRGHHVANLSTRKYFSKCLSRDMSSEEEDYMSDAFLLGSAASVRPGLVPDKIAKQYKKEEKIKQLNLKSKTKPLKEKEKEHREEGLQNELSSDNKGFALLQKMGYKKGMGLGKQGTGRSVPVPIEIKTGRGGLGREALLKRKQENAERLHRERMAKRVKDEEREREDYRDRTSTTFIQRLMDKDLFQSQKACEHLDRQKNLEEPVEKWYWPTYPKLEEEEKEEESEEESDESDEEPVDDISVEEKLCTLTNYLRKQYLYCVWCGTAYNDEKDLNENCPGDTAKAHD</sequence>
<dbReference type="Proteomes" id="UP000694865">
    <property type="component" value="Unplaced"/>
</dbReference>
<dbReference type="InterPro" id="IPR000467">
    <property type="entry name" value="G_patch_dom"/>
</dbReference>
<dbReference type="PANTHER" id="PTHR21032:SF0">
    <property type="entry name" value="G PATCH DOMAIN-CONTAINING PROTEIN 11"/>
    <property type="match status" value="1"/>
</dbReference>
<evidence type="ECO:0000313" key="6">
    <source>
        <dbReference type="Proteomes" id="UP000694865"/>
    </source>
</evidence>